<feature type="domain" description="KilA-N DNA-binding" evidence="1">
    <location>
        <begin position="14"/>
        <end position="95"/>
    </location>
</feature>
<evidence type="ECO:0000259" key="1">
    <source>
        <dbReference type="Pfam" id="PF10543"/>
    </source>
</evidence>
<dbReference type="InterPro" id="IPR018873">
    <property type="entry name" value="KilA-N_DNA-bd_domain"/>
</dbReference>
<accession>A0A1S1V8Z0</accession>
<dbReference type="EMBL" id="MKIE01000002">
    <property type="protein sequence ID" value="OHW63062.1"/>
    <property type="molecule type" value="Genomic_DNA"/>
</dbReference>
<organism evidence="2 3">
    <name type="scientific">Andreesenia angusta</name>
    <dbReference type="NCBI Taxonomy" id="39480"/>
    <lineage>
        <taxon>Bacteria</taxon>
        <taxon>Bacillati</taxon>
        <taxon>Bacillota</taxon>
        <taxon>Tissierellia</taxon>
        <taxon>Tissierellales</taxon>
        <taxon>Gottschalkiaceae</taxon>
        <taxon>Andreesenia</taxon>
    </lineage>
</organism>
<dbReference type="STRING" id="39480.EUAN_08460"/>
<dbReference type="RefSeq" id="WP_071061984.1">
    <property type="nucleotide sequence ID" value="NZ_MKIE01000002.1"/>
</dbReference>
<gene>
    <name evidence="2" type="ORF">EUAN_08460</name>
</gene>
<evidence type="ECO:0000313" key="3">
    <source>
        <dbReference type="Proteomes" id="UP000180254"/>
    </source>
</evidence>
<dbReference type="Pfam" id="PF10543">
    <property type="entry name" value="ORF6N"/>
    <property type="match status" value="1"/>
</dbReference>
<dbReference type="AlphaFoldDB" id="A0A1S1V8Z0"/>
<keyword evidence="3" id="KW-1185">Reference proteome</keyword>
<dbReference type="OrthoDB" id="9812611at2"/>
<reference evidence="2 3" key="1">
    <citation type="submission" date="2016-09" db="EMBL/GenBank/DDBJ databases">
        <title>Genome sequence of Eubacterium angustum.</title>
        <authorList>
            <person name="Poehlein A."/>
            <person name="Daniel R."/>
        </authorList>
    </citation>
    <scope>NUCLEOTIDE SEQUENCE [LARGE SCALE GENOMIC DNA]</scope>
    <source>
        <strain evidence="2 3">DSM 1989</strain>
    </source>
</reference>
<comment type="caution">
    <text evidence="2">The sequence shown here is derived from an EMBL/GenBank/DDBJ whole genome shotgun (WGS) entry which is preliminary data.</text>
</comment>
<proteinExistence type="predicted"/>
<dbReference type="Proteomes" id="UP000180254">
    <property type="component" value="Unassembled WGS sequence"/>
</dbReference>
<evidence type="ECO:0000313" key="2">
    <source>
        <dbReference type="EMBL" id="OHW63062.1"/>
    </source>
</evidence>
<protein>
    <submittedName>
        <fullName evidence="2">ORF6N domain protein</fullName>
    </submittedName>
</protein>
<name>A0A1S1V8Z0_9FIRM</name>
<sequence>MNTVQVNEMPLEVKVWEGQRVVTFNDIDKVHKRASGTAKRNFSQNKKHFIEGEDYFEVIGNELKRLKQQGTNFVLSRAKAVFLVTETGYLMLVKSFTDDLAWKVQRQLVKSYFRIREPEQLQIEEPKELEPKYLNGVPHMTVKDVEQVTGLTEWRIHRFLEKNSLGVMLKGEELSKFKDSNPNVSEYIASLVILDRVSVEMVCKGLNIYDRAKGFIDNYFGVASKGVLTRKEKLKEELAYMRKAEIALSYSLDMIEIYSEGMIEKNKEITNDLIIKSFRVAMLTSFENIKLSISNIFEI</sequence>